<keyword evidence="1" id="KW-1133">Transmembrane helix</keyword>
<dbReference type="AlphaFoldDB" id="A0A1Y6LZQ3"/>
<keyword evidence="1" id="KW-0812">Transmembrane</keyword>
<keyword evidence="1" id="KW-0472">Membrane</keyword>
<proteinExistence type="predicted"/>
<name>A0A1Y6LZQ3_ZYMTR</name>
<reference evidence="2 3" key="1">
    <citation type="submission" date="2016-10" db="EMBL/GenBank/DDBJ databases">
        <authorList>
            <person name="Varghese N."/>
        </authorList>
    </citation>
    <scope>NUCLEOTIDE SEQUENCE [LARGE SCALE GENOMIC DNA]</scope>
</reference>
<protein>
    <submittedName>
        <fullName evidence="2">Uncharacterized protein</fullName>
    </submittedName>
</protein>
<feature type="transmembrane region" description="Helical" evidence="1">
    <location>
        <begin position="198"/>
        <end position="221"/>
    </location>
</feature>
<gene>
    <name evidence="2" type="ORF">ZT1A5_G9626</name>
</gene>
<dbReference type="EMBL" id="LT882685">
    <property type="protein sequence ID" value="SMY28181.1"/>
    <property type="molecule type" value="Genomic_DNA"/>
</dbReference>
<accession>A0A1Y6LZQ3</accession>
<sequence length="223" mass="24895">MSTSAAVPYSSLNAAAYLHHTKPTRTSSTPQTPRLAVLSGSPANVEAICKLGPLFQRRSMLGSEMWLQAPWRSCRTSMVRPLPYRVQYEQPDVELRVLEQEIEYDPADLRLSGPIAEGPLGATRPDDRAAYTQTWLRKTNVQQPERAALYPPYRTQVHLRHFPAYFMGDEETDGGASQTEIVVVQRKSRFERRQNMKLAVFLVAIVFSVCLLCGLAAGIAATT</sequence>
<organism evidence="2 3">
    <name type="scientific">Zymoseptoria tritici ST99CH_1A5</name>
    <dbReference type="NCBI Taxonomy" id="1276529"/>
    <lineage>
        <taxon>Eukaryota</taxon>
        <taxon>Fungi</taxon>
        <taxon>Dikarya</taxon>
        <taxon>Ascomycota</taxon>
        <taxon>Pezizomycotina</taxon>
        <taxon>Dothideomycetes</taxon>
        <taxon>Dothideomycetidae</taxon>
        <taxon>Mycosphaerellales</taxon>
        <taxon>Mycosphaerellaceae</taxon>
        <taxon>Zymoseptoria</taxon>
    </lineage>
</organism>
<evidence type="ECO:0000313" key="3">
    <source>
        <dbReference type="Proteomes" id="UP000215453"/>
    </source>
</evidence>
<evidence type="ECO:0000313" key="2">
    <source>
        <dbReference type="EMBL" id="SMY28181.1"/>
    </source>
</evidence>
<dbReference type="Proteomes" id="UP000215453">
    <property type="component" value="Chromosome 10"/>
</dbReference>
<evidence type="ECO:0000256" key="1">
    <source>
        <dbReference type="SAM" id="Phobius"/>
    </source>
</evidence>